<accession>A0A148KMY7</accession>
<reference evidence="3" key="1">
    <citation type="submission" date="2016-02" db="EMBL/GenBank/DDBJ databases">
        <authorList>
            <person name="Schultz-Johansen M."/>
            <person name="Glaring M.A."/>
            <person name="Bech P.K."/>
            <person name="Stougaard P."/>
        </authorList>
    </citation>
    <scope>NUCLEOTIDE SEQUENCE [LARGE SCALE GENOMIC DNA]</scope>
    <source>
        <strain evidence="3">S66</strain>
    </source>
</reference>
<dbReference type="Proteomes" id="UP000070299">
    <property type="component" value="Unassembled WGS sequence"/>
</dbReference>
<keyword evidence="1" id="KW-0732">Signal</keyword>
<evidence type="ECO:0000256" key="1">
    <source>
        <dbReference type="SAM" id="SignalP"/>
    </source>
</evidence>
<protein>
    <recommendedName>
        <fullName evidence="4">Spore coat protein U domain-containing protein</fullName>
    </recommendedName>
</protein>
<gene>
    <name evidence="2" type="ORF">AX660_19055</name>
</gene>
<evidence type="ECO:0000313" key="2">
    <source>
        <dbReference type="EMBL" id="KXI27657.1"/>
    </source>
</evidence>
<feature type="signal peptide" evidence="1">
    <location>
        <begin position="1"/>
        <end position="22"/>
    </location>
</feature>
<dbReference type="RefSeq" id="WP_068378904.1">
    <property type="nucleotide sequence ID" value="NZ_LSNE01000009.1"/>
</dbReference>
<dbReference type="EMBL" id="LSNE01000009">
    <property type="protein sequence ID" value="KXI27657.1"/>
    <property type="molecule type" value="Genomic_DNA"/>
</dbReference>
<dbReference type="AlphaFoldDB" id="A0A148KMY7"/>
<name>A0A148KMY7_9ALTE</name>
<comment type="caution">
    <text evidence="2">The sequence shown here is derived from an EMBL/GenBank/DDBJ whole genome shotgun (WGS) entry which is preliminary data.</text>
</comment>
<keyword evidence="3" id="KW-1185">Reference proteome</keyword>
<dbReference type="STRING" id="1799789.AX660_19055"/>
<sequence length="216" mass="21245">MKQKIKILAVLTAGMISSNALALQQTLTGTFNTIQAVDIQPFNGGLVMAGLNLTAGSQCILAASTDGTGTGYLGDQAMRIGGITANAAGSTISTTTGVGCLGSSSGGTIGTFEITGAPGATVNVTITDGANADLLLTPSGCVANYIAGANGDTCVIVNEATPASIRLAGPTDTGTLGEGTPISGTALVALGGIAEAARQLDPSVPYTVDFQIDVTY</sequence>
<organism evidence="2 3">
    <name type="scientific">Paraglaciecola hydrolytica</name>
    <dbReference type="NCBI Taxonomy" id="1799789"/>
    <lineage>
        <taxon>Bacteria</taxon>
        <taxon>Pseudomonadati</taxon>
        <taxon>Pseudomonadota</taxon>
        <taxon>Gammaproteobacteria</taxon>
        <taxon>Alteromonadales</taxon>
        <taxon>Alteromonadaceae</taxon>
        <taxon>Paraglaciecola</taxon>
    </lineage>
</organism>
<evidence type="ECO:0008006" key="4">
    <source>
        <dbReference type="Google" id="ProtNLM"/>
    </source>
</evidence>
<feature type="chain" id="PRO_5007550178" description="Spore coat protein U domain-containing protein" evidence="1">
    <location>
        <begin position="23"/>
        <end position="216"/>
    </location>
</feature>
<evidence type="ECO:0000313" key="3">
    <source>
        <dbReference type="Proteomes" id="UP000070299"/>
    </source>
</evidence>
<proteinExistence type="predicted"/>